<dbReference type="Pfam" id="PF00999">
    <property type="entry name" value="Na_H_Exchanger"/>
    <property type="match status" value="1"/>
</dbReference>
<evidence type="ECO:0000256" key="4">
    <source>
        <dbReference type="ARBA" id="ARBA00022692"/>
    </source>
</evidence>
<dbReference type="GO" id="GO:0098719">
    <property type="term" value="P:sodium ion import across plasma membrane"/>
    <property type="evidence" value="ECO:0007669"/>
    <property type="project" value="TreeGrafter"/>
</dbReference>
<feature type="transmembrane region" description="Helical" evidence="10">
    <location>
        <begin position="219"/>
        <end position="237"/>
    </location>
</feature>
<dbReference type="InterPro" id="IPR006153">
    <property type="entry name" value="Cation/H_exchanger_TM"/>
</dbReference>
<dbReference type="Proteomes" id="UP000003227">
    <property type="component" value="Unassembled WGS sequence"/>
</dbReference>
<comment type="subcellular location">
    <subcellularLocation>
        <location evidence="1">Cell membrane</location>
        <topology evidence="1">Multi-pass membrane protein</topology>
    </subcellularLocation>
</comment>
<keyword evidence="8 10" id="KW-0472">Membrane</keyword>
<dbReference type="PANTHER" id="PTHR10110">
    <property type="entry name" value="SODIUM/HYDROGEN EXCHANGER"/>
    <property type="match status" value="1"/>
</dbReference>
<reference evidence="12 13" key="1">
    <citation type="submission" date="2010-05" db="EMBL/GenBank/DDBJ databases">
        <authorList>
            <person name="Qin X."/>
            <person name="Bachman B."/>
            <person name="Battles P."/>
            <person name="Bell A."/>
            <person name="Bess C."/>
            <person name="Bickham C."/>
            <person name="Chaboub L."/>
            <person name="Chen D."/>
            <person name="Coyle M."/>
            <person name="Deiros D.R."/>
            <person name="Dinh H."/>
            <person name="Forbes L."/>
            <person name="Fowler G."/>
            <person name="Francisco L."/>
            <person name="Fu Q."/>
            <person name="Gubbala S."/>
            <person name="Hale W."/>
            <person name="Han Y."/>
            <person name="Hemphill L."/>
            <person name="Highlander S.K."/>
            <person name="Hirani K."/>
            <person name="Hogues M."/>
            <person name="Jackson L."/>
            <person name="Jakkamsetti A."/>
            <person name="Javaid M."/>
            <person name="Jiang H."/>
            <person name="Korchina V."/>
            <person name="Kovar C."/>
            <person name="Lara F."/>
            <person name="Lee S."/>
            <person name="Mata R."/>
            <person name="Mathew T."/>
            <person name="Moen C."/>
            <person name="Morales K."/>
            <person name="Munidasa M."/>
            <person name="Nazareth L."/>
            <person name="Ngo R."/>
            <person name="Nguyen L."/>
            <person name="Okwuonu G."/>
            <person name="Ongeri F."/>
            <person name="Patil S."/>
            <person name="Petrosino J."/>
            <person name="Pham C."/>
            <person name="Pham P."/>
            <person name="Pu L.-L."/>
            <person name="Puazo M."/>
            <person name="Raj R."/>
            <person name="Reid J."/>
            <person name="Rouhana J."/>
            <person name="Saada N."/>
            <person name="Shang Y."/>
            <person name="Simmons D."/>
            <person name="Thornton R."/>
            <person name="Warren J."/>
            <person name="Weissenberger G."/>
            <person name="Zhang J."/>
            <person name="Zhang L."/>
            <person name="Zhou C."/>
            <person name="Zhu D."/>
            <person name="Muzny D."/>
            <person name="Worley K."/>
            <person name="Gibbs R."/>
        </authorList>
    </citation>
    <scope>NUCLEOTIDE SEQUENCE [LARGE SCALE GENOMIC DNA]</scope>
    <source>
        <strain evidence="12 13">NAP08</strain>
    </source>
</reference>
<keyword evidence="3" id="KW-1003">Cell membrane</keyword>
<keyword evidence="6" id="KW-0915">Sodium</keyword>
<keyword evidence="9" id="KW-0739">Sodium transport</keyword>
<feature type="transmembrane region" description="Helical" evidence="10">
    <location>
        <begin position="280"/>
        <end position="299"/>
    </location>
</feature>
<feature type="transmembrane region" description="Helical" evidence="10">
    <location>
        <begin position="243"/>
        <end position="260"/>
    </location>
</feature>
<dbReference type="GO" id="GO:0051453">
    <property type="term" value="P:regulation of intracellular pH"/>
    <property type="evidence" value="ECO:0007669"/>
    <property type="project" value="TreeGrafter"/>
</dbReference>
<dbReference type="PANTHER" id="PTHR10110:SF86">
    <property type="entry name" value="SODIUM_HYDROGEN EXCHANGER 7"/>
    <property type="match status" value="1"/>
</dbReference>
<evidence type="ECO:0000256" key="2">
    <source>
        <dbReference type="ARBA" id="ARBA00022448"/>
    </source>
</evidence>
<keyword evidence="7" id="KW-0406">Ion transport</keyword>
<dbReference type="AlphaFoldDB" id="D5Q1X5"/>
<evidence type="ECO:0000256" key="7">
    <source>
        <dbReference type="ARBA" id="ARBA00023065"/>
    </source>
</evidence>
<dbReference type="GO" id="GO:0005886">
    <property type="term" value="C:plasma membrane"/>
    <property type="evidence" value="ECO:0007669"/>
    <property type="project" value="UniProtKB-SubCell"/>
</dbReference>
<evidence type="ECO:0000256" key="6">
    <source>
        <dbReference type="ARBA" id="ARBA00023053"/>
    </source>
</evidence>
<accession>D5Q1X5</accession>
<dbReference type="Gene3D" id="6.10.140.1330">
    <property type="match status" value="1"/>
</dbReference>
<organism evidence="12 13">
    <name type="scientific">Clostridioides difficile NAP08</name>
    <dbReference type="NCBI Taxonomy" id="525259"/>
    <lineage>
        <taxon>Bacteria</taxon>
        <taxon>Bacillati</taxon>
        <taxon>Bacillota</taxon>
        <taxon>Clostridia</taxon>
        <taxon>Peptostreptococcales</taxon>
        <taxon>Peptostreptococcaceae</taxon>
        <taxon>Clostridioides</taxon>
    </lineage>
</organism>
<comment type="caution">
    <text evidence="12">The sequence shown here is derived from an EMBL/GenBank/DDBJ whole genome shotgun (WGS) entry which is preliminary data.</text>
</comment>
<gene>
    <name evidence="12" type="ORF">HMPREF0220_0907</name>
</gene>
<dbReference type="GO" id="GO:0015386">
    <property type="term" value="F:potassium:proton antiporter activity"/>
    <property type="evidence" value="ECO:0007669"/>
    <property type="project" value="TreeGrafter"/>
</dbReference>
<feature type="transmembrane region" description="Helical" evidence="10">
    <location>
        <begin position="378"/>
        <end position="401"/>
    </location>
</feature>
<keyword evidence="2" id="KW-0813">Transport</keyword>
<feature type="transmembrane region" description="Helical" evidence="10">
    <location>
        <begin position="186"/>
        <end position="207"/>
    </location>
</feature>
<feature type="transmembrane region" description="Helical" evidence="10">
    <location>
        <begin position="35"/>
        <end position="55"/>
    </location>
</feature>
<feature type="transmembrane region" description="Helical" evidence="10">
    <location>
        <begin position="413"/>
        <end position="432"/>
    </location>
</feature>
<evidence type="ECO:0000256" key="5">
    <source>
        <dbReference type="ARBA" id="ARBA00022989"/>
    </source>
</evidence>
<evidence type="ECO:0000256" key="3">
    <source>
        <dbReference type="ARBA" id="ARBA00022475"/>
    </source>
</evidence>
<dbReference type="EMBL" id="ADNX01000028">
    <property type="protein sequence ID" value="EFH07999.1"/>
    <property type="molecule type" value="Genomic_DNA"/>
</dbReference>
<evidence type="ECO:0000256" key="9">
    <source>
        <dbReference type="ARBA" id="ARBA00023201"/>
    </source>
</evidence>
<protein>
    <submittedName>
        <fullName evidence="12">Putative Na+/H+ antiporter</fullName>
    </submittedName>
</protein>
<evidence type="ECO:0000313" key="12">
    <source>
        <dbReference type="EMBL" id="EFH07999.1"/>
    </source>
</evidence>
<dbReference type="HOGENOM" id="CLU_005912_6_4_9"/>
<evidence type="ECO:0000259" key="11">
    <source>
        <dbReference type="Pfam" id="PF00999"/>
    </source>
</evidence>
<name>D5Q1X5_CLODI</name>
<keyword evidence="5 10" id="KW-1133">Transmembrane helix</keyword>
<dbReference type="InterPro" id="IPR018422">
    <property type="entry name" value="Cation/H_exchanger_CPA1"/>
</dbReference>
<feature type="transmembrane region" description="Helical" evidence="10">
    <location>
        <begin position="90"/>
        <end position="113"/>
    </location>
</feature>
<proteinExistence type="predicted"/>
<feature type="transmembrane region" description="Helical" evidence="10">
    <location>
        <begin position="319"/>
        <end position="339"/>
    </location>
</feature>
<feature type="domain" description="Cation/H+ exchanger transmembrane" evidence="11">
    <location>
        <begin position="20"/>
        <end position="437"/>
    </location>
</feature>
<evidence type="ECO:0000256" key="8">
    <source>
        <dbReference type="ARBA" id="ARBA00023136"/>
    </source>
</evidence>
<feature type="transmembrane region" description="Helical" evidence="10">
    <location>
        <begin position="6"/>
        <end position="26"/>
    </location>
</feature>
<evidence type="ECO:0000313" key="13">
    <source>
        <dbReference type="Proteomes" id="UP000003227"/>
    </source>
</evidence>
<evidence type="ECO:0000256" key="10">
    <source>
        <dbReference type="SAM" id="Phobius"/>
    </source>
</evidence>
<dbReference type="GO" id="GO:0015385">
    <property type="term" value="F:sodium:proton antiporter activity"/>
    <property type="evidence" value="ECO:0007669"/>
    <property type="project" value="InterPro"/>
</dbReference>
<evidence type="ECO:0000256" key="1">
    <source>
        <dbReference type="ARBA" id="ARBA00004651"/>
    </source>
</evidence>
<keyword evidence="4 10" id="KW-0812">Transmembrane</keyword>
<sequence>MKREVVMSILVTLLGLLVCTTISTVFSKKWNNIPLAIYQIVLGIILSILPFKFLFSFNPEIFVICIIAPLLFSEAQNVSRKELLELRKPILLLAFGLVLTTVFAGGIFIHFLIPGMPLSVSFALAAVISPTDLVAVKSITQGLNFPKNMMSILEGESLLNDAAGVVAFKVAVLATVTGVFSIEEAGIQFIITAFGGIIVGSILGYIIIKIRLSLHKWNLEEIPMVIVIQIMTPLFIYFVAEEVGVSGILAVVMAGIAHGIEKEHLQNTTTKLRIISDNTWYVLEYVLNGFVFTLLGFLLPSIYTGLSSKNEDMTLKLTFISALIVFILFVIRFIWVYLWHDSFIKTKKNPLNNFFVGFLGFKDEEAVKENISRCKYSLIVATCGVHGTFTLATALSIPFHLANKDVFPMRDTVLFISSEVILISLILATVLLPRLLKSNSQESEHLLSDKEAYKLILKEAILKLSNEKAQEAQLVIHDLNEQLVDSEKGILNTPDNKLISMMIAEADKQGLLAVLKLLEDGKISDRAFKLYRFYITKSRKSVQKSIFKIIKLKISMWTIDRKVKKEVKEKITKIVSENKEIIKEFHYAYALSTKTAISFINKNTDENNRHEALISIRFYNRYLNWITRKIQNDDKFESRVEYYRVMAIQSQRDSVQQLVENKQISREVAKELLENILYDEMMMIES</sequence>